<organism evidence="1 2">
    <name type="scientific">Colletotrichum sublineola</name>
    <name type="common">Sorghum anthracnose fungus</name>
    <dbReference type="NCBI Taxonomy" id="1173701"/>
    <lineage>
        <taxon>Eukaryota</taxon>
        <taxon>Fungi</taxon>
        <taxon>Dikarya</taxon>
        <taxon>Ascomycota</taxon>
        <taxon>Pezizomycotina</taxon>
        <taxon>Sordariomycetes</taxon>
        <taxon>Hypocreomycetidae</taxon>
        <taxon>Glomerellales</taxon>
        <taxon>Glomerellaceae</taxon>
        <taxon>Colletotrichum</taxon>
        <taxon>Colletotrichum graminicola species complex</taxon>
    </lineage>
</organism>
<dbReference type="AlphaFoldDB" id="A0A066WWG1"/>
<evidence type="ECO:0000313" key="2">
    <source>
        <dbReference type="Proteomes" id="UP000027238"/>
    </source>
</evidence>
<dbReference type="HOGENOM" id="CLU_1885639_0_0_1"/>
<name>A0A066WWG1_COLSU</name>
<accession>A0A066WWG1</accession>
<dbReference type="Proteomes" id="UP000027238">
    <property type="component" value="Unassembled WGS sequence"/>
</dbReference>
<gene>
    <name evidence="1" type="ORF">CSUB01_08215</name>
</gene>
<sequence>MSNRERKEEVERETENLHGILSFLYLRPEPESVKMFKRLRMSDDASDYIAPENSLGISVWPWAKLADGAVVSDPVVFGFFQWNEPMLVGVVNQEESFLEGMRKGPPEAARYCSPLLVNAILAWDGFIRKPTNFAS</sequence>
<dbReference type="EMBL" id="JMSE01001436">
    <property type="protein sequence ID" value="KDN61203.1"/>
    <property type="molecule type" value="Genomic_DNA"/>
</dbReference>
<comment type="caution">
    <text evidence="1">The sequence shown here is derived from an EMBL/GenBank/DDBJ whole genome shotgun (WGS) entry which is preliminary data.</text>
</comment>
<dbReference type="OrthoDB" id="2943660at2759"/>
<proteinExistence type="predicted"/>
<evidence type="ECO:0000313" key="1">
    <source>
        <dbReference type="EMBL" id="KDN61203.1"/>
    </source>
</evidence>
<keyword evidence="2" id="KW-1185">Reference proteome</keyword>
<reference evidence="2" key="1">
    <citation type="journal article" date="2014" name="Genome Announc.">
        <title>Draft genome sequence of Colletotrichum sublineola, a destructive pathogen of cultivated sorghum.</title>
        <authorList>
            <person name="Baroncelli R."/>
            <person name="Sanz-Martin J.M."/>
            <person name="Rech G.E."/>
            <person name="Sukno S.A."/>
            <person name="Thon M.R."/>
        </authorList>
    </citation>
    <scope>NUCLEOTIDE SEQUENCE [LARGE SCALE GENOMIC DNA]</scope>
    <source>
        <strain evidence="2">TX430BB</strain>
    </source>
</reference>
<protein>
    <submittedName>
        <fullName evidence="1">Uncharacterized protein</fullName>
    </submittedName>
</protein>
<dbReference type="STRING" id="1173701.A0A066WWG1"/>